<proteinExistence type="predicted"/>
<gene>
    <name evidence="2" type="ORF">E6O75_ATG04569</name>
</gene>
<accession>A0A4Z1PRT4</accession>
<feature type="compositionally biased region" description="Polar residues" evidence="1">
    <location>
        <begin position="54"/>
        <end position="76"/>
    </location>
</feature>
<evidence type="ECO:0000256" key="1">
    <source>
        <dbReference type="SAM" id="MobiDB-lite"/>
    </source>
</evidence>
<evidence type="ECO:0000313" key="3">
    <source>
        <dbReference type="Proteomes" id="UP000298493"/>
    </source>
</evidence>
<keyword evidence="3" id="KW-1185">Reference proteome</keyword>
<dbReference type="EMBL" id="SNSC02000004">
    <property type="protein sequence ID" value="TID25364.1"/>
    <property type="molecule type" value="Genomic_DNA"/>
</dbReference>
<dbReference type="AlphaFoldDB" id="A0A4Z1PRT4"/>
<feature type="region of interest" description="Disordered" evidence="1">
    <location>
        <begin position="46"/>
        <end position="77"/>
    </location>
</feature>
<reference evidence="2 3" key="1">
    <citation type="submission" date="2019-04" db="EMBL/GenBank/DDBJ databases">
        <title>High contiguity whole genome sequence and gene annotation resource for two Venturia nashicola isolates.</title>
        <authorList>
            <person name="Prokchorchik M."/>
            <person name="Won K."/>
            <person name="Lee Y."/>
            <person name="Choi E.D."/>
            <person name="Segonzac C."/>
            <person name="Sohn K.H."/>
        </authorList>
    </citation>
    <scope>NUCLEOTIDE SEQUENCE [LARGE SCALE GENOMIC DNA]</scope>
    <source>
        <strain evidence="2 3">PRI2</strain>
    </source>
</reference>
<protein>
    <submittedName>
        <fullName evidence="2">Uncharacterized protein</fullName>
    </submittedName>
</protein>
<organism evidence="2 3">
    <name type="scientific">Venturia nashicola</name>
    <dbReference type="NCBI Taxonomy" id="86259"/>
    <lineage>
        <taxon>Eukaryota</taxon>
        <taxon>Fungi</taxon>
        <taxon>Dikarya</taxon>
        <taxon>Ascomycota</taxon>
        <taxon>Pezizomycotina</taxon>
        <taxon>Dothideomycetes</taxon>
        <taxon>Pleosporomycetidae</taxon>
        <taxon>Venturiales</taxon>
        <taxon>Venturiaceae</taxon>
        <taxon>Venturia</taxon>
    </lineage>
</organism>
<name>A0A4Z1PRT4_9PEZI</name>
<sequence length="232" mass="25443">MSSIHFQVTGPNTPPARTFLHHWAAGTGHWALGTGRNSRISILEQETTNHKSPTDNGNDTSNHESPTGNGNGNDTSILEPISHRQRQLHLDPENRTFLIVHNIPHRSVSPKPDATLYPMPGDPIPGESIQESPYQETPYRRVHTRRLHTGESIQESPCQESPYRSLHARRLHTGDSMPGESMPGDSIQDSPCQESINGLLGIPAQLYEATTSAALLRFRGLVESDVLGLCGG</sequence>
<dbReference type="Proteomes" id="UP000298493">
    <property type="component" value="Unassembled WGS sequence"/>
</dbReference>
<evidence type="ECO:0000313" key="2">
    <source>
        <dbReference type="EMBL" id="TID25364.1"/>
    </source>
</evidence>
<comment type="caution">
    <text evidence="2">The sequence shown here is derived from an EMBL/GenBank/DDBJ whole genome shotgun (WGS) entry which is preliminary data.</text>
</comment>